<evidence type="ECO:0000313" key="1">
    <source>
        <dbReference type="EMBL" id="NDY55142.1"/>
    </source>
</evidence>
<sequence length="75" mass="8865">MGRFYLDAEHFPLEDQIKGLADDELLDFWEETQFVERALADVEDQIPEGGHVEYERVILRELMLRTCLRTLEPGR</sequence>
<comment type="caution">
    <text evidence="1">The sequence shown here is derived from an EMBL/GenBank/DDBJ whole genome shotgun (WGS) entry which is preliminary data.</text>
</comment>
<organism evidence="1 2">
    <name type="scientific">Desulfolutivibrio sulfodismutans</name>
    <dbReference type="NCBI Taxonomy" id="63561"/>
    <lineage>
        <taxon>Bacteria</taxon>
        <taxon>Pseudomonadati</taxon>
        <taxon>Thermodesulfobacteriota</taxon>
        <taxon>Desulfovibrionia</taxon>
        <taxon>Desulfovibrionales</taxon>
        <taxon>Desulfovibrionaceae</taxon>
        <taxon>Desulfolutivibrio</taxon>
    </lineage>
</organism>
<protein>
    <submittedName>
        <fullName evidence="1">Uncharacterized protein</fullName>
    </submittedName>
</protein>
<dbReference type="RefSeq" id="WP_163300201.1">
    <property type="nucleotide sequence ID" value="NZ_JAAGRQ010000001.1"/>
</dbReference>
<dbReference type="AlphaFoldDB" id="A0A7K3NG29"/>
<reference evidence="1 2" key="1">
    <citation type="submission" date="2020-02" db="EMBL/GenBank/DDBJ databases">
        <title>Comparative genomics of sulfur disproportionating microorganisms.</title>
        <authorList>
            <person name="Ward L.M."/>
            <person name="Bertran E."/>
            <person name="Johnston D.T."/>
        </authorList>
    </citation>
    <scope>NUCLEOTIDE SEQUENCE [LARGE SCALE GENOMIC DNA]</scope>
    <source>
        <strain evidence="1 2">DSM 3696</strain>
    </source>
</reference>
<keyword evidence="2" id="KW-1185">Reference proteome</keyword>
<name>A0A7K3NG29_9BACT</name>
<dbReference type="Proteomes" id="UP000469724">
    <property type="component" value="Unassembled WGS sequence"/>
</dbReference>
<proteinExistence type="predicted"/>
<gene>
    <name evidence="1" type="ORF">G3N56_00080</name>
</gene>
<evidence type="ECO:0000313" key="2">
    <source>
        <dbReference type="Proteomes" id="UP000469724"/>
    </source>
</evidence>
<accession>A0A7K3NG29</accession>
<dbReference type="EMBL" id="JAAGRQ010000001">
    <property type="protein sequence ID" value="NDY55142.1"/>
    <property type="molecule type" value="Genomic_DNA"/>
</dbReference>